<proteinExistence type="predicted"/>
<organism evidence="1 2">
    <name type="scientific">Leptolyngbya boryana NIES-2135</name>
    <dbReference type="NCBI Taxonomy" id="1973484"/>
    <lineage>
        <taxon>Bacteria</taxon>
        <taxon>Bacillati</taxon>
        <taxon>Cyanobacteriota</taxon>
        <taxon>Cyanophyceae</taxon>
        <taxon>Leptolyngbyales</taxon>
        <taxon>Leptolyngbyaceae</taxon>
        <taxon>Leptolyngbya group</taxon>
        <taxon>Leptolyngbya</taxon>
    </lineage>
</organism>
<dbReference type="Pfam" id="PF13578">
    <property type="entry name" value="Methyltransf_24"/>
    <property type="match status" value="1"/>
</dbReference>
<dbReference type="Gene3D" id="3.40.50.150">
    <property type="entry name" value="Vaccinia Virus protein VP39"/>
    <property type="match status" value="1"/>
</dbReference>
<dbReference type="Proteomes" id="UP000217895">
    <property type="component" value="Chromosome"/>
</dbReference>
<dbReference type="InterPro" id="IPR029063">
    <property type="entry name" value="SAM-dependent_MTases_sf"/>
</dbReference>
<keyword evidence="2" id="KW-1185">Reference proteome</keyword>
<evidence type="ECO:0000313" key="1">
    <source>
        <dbReference type="EMBL" id="BAY54103.1"/>
    </source>
</evidence>
<reference evidence="1 2" key="1">
    <citation type="submission" date="2017-06" db="EMBL/GenBank/DDBJ databases">
        <title>Genome sequencing of cyanobaciteial culture collection at National Institute for Environmental Studies (NIES).</title>
        <authorList>
            <person name="Hirose Y."/>
            <person name="Shimura Y."/>
            <person name="Fujisawa T."/>
            <person name="Nakamura Y."/>
            <person name="Kawachi M."/>
        </authorList>
    </citation>
    <scope>NUCLEOTIDE SEQUENCE [LARGE SCALE GENOMIC DNA]</scope>
    <source>
        <strain evidence="1 2">NIES-2135</strain>
    </source>
</reference>
<protein>
    <recommendedName>
        <fullName evidence="3">Class I SAM-dependent methyltransferase</fullName>
    </recommendedName>
</protein>
<dbReference type="SUPFAM" id="SSF53335">
    <property type="entry name" value="S-adenosyl-L-methionine-dependent methyltransferases"/>
    <property type="match status" value="1"/>
</dbReference>
<evidence type="ECO:0008006" key="3">
    <source>
        <dbReference type="Google" id="ProtNLM"/>
    </source>
</evidence>
<dbReference type="AlphaFoldDB" id="A0A1Z4JBM3"/>
<gene>
    <name evidence="1" type="ORF">NIES2135_09170</name>
</gene>
<accession>A0A1Z4JBM3</accession>
<sequence>MISTKINFLQKLQDKAVRQRIKPYEAIEGFLSLSEAMALYRYASMLPNQSTIVEIGCWKGKSTFCLAQGLKRGQVVVIDPFDAFGEEGSAEIYESQKGNQPLLNQFKSNMRELGVLDKIKILSGMSQDFVGQIPSINLLFIDGDHSIEGCKADFLNYAPYIASGGYIAFHDFYELRDELGPTWVIKNLVLPKHEFEFVGLFDSLWVGKKR</sequence>
<dbReference type="EMBL" id="AP018203">
    <property type="protein sequence ID" value="BAY54103.1"/>
    <property type="molecule type" value="Genomic_DNA"/>
</dbReference>
<evidence type="ECO:0000313" key="2">
    <source>
        <dbReference type="Proteomes" id="UP000217895"/>
    </source>
</evidence>
<name>A0A1Z4JBM3_LEPBY</name>